<feature type="non-terminal residue" evidence="1">
    <location>
        <position position="34"/>
    </location>
</feature>
<evidence type="ECO:0000313" key="2">
    <source>
        <dbReference type="Proteomes" id="UP000005466"/>
    </source>
</evidence>
<accession>F3CJN8</accession>
<name>F3CJN8_PSESG</name>
<proteinExistence type="predicted"/>
<dbReference type="EMBL" id="ADWY01004156">
    <property type="protein sequence ID" value="EGH19480.1"/>
    <property type="molecule type" value="Genomic_DNA"/>
</dbReference>
<evidence type="ECO:0000313" key="1">
    <source>
        <dbReference type="EMBL" id="EGH19480.1"/>
    </source>
</evidence>
<dbReference type="AlphaFoldDB" id="F3CJN8"/>
<organism evidence="1 2">
    <name type="scientific">Pseudomonas savastanoi pv. glycinea str. race 4</name>
    <dbReference type="NCBI Taxonomy" id="875330"/>
    <lineage>
        <taxon>Bacteria</taxon>
        <taxon>Pseudomonadati</taxon>
        <taxon>Pseudomonadota</taxon>
        <taxon>Gammaproteobacteria</taxon>
        <taxon>Pseudomonadales</taxon>
        <taxon>Pseudomonadaceae</taxon>
        <taxon>Pseudomonas</taxon>
    </lineage>
</organism>
<sequence length="34" mass="3700">GDGRFSGFLGLNKVEQHPETARVVTFFKAGHISP</sequence>
<reference evidence="1 2" key="1">
    <citation type="journal article" date="2011" name="PLoS Pathog.">
        <title>Dynamic evolution of pathogenicity revealed by sequencing and comparative genomics of 19 Pseudomonas syringae isolates.</title>
        <authorList>
            <person name="Baltrus D.A."/>
            <person name="Nishimura M.T."/>
            <person name="Romanchuk A."/>
            <person name="Chang J.H."/>
            <person name="Mukhtar M.S."/>
            <person name="Cherkis K."/>
            <person name="Roach J."/>
            <person name="Grant S.R."/>
            <person name="Jones C.D."/>
            <person name="Dangl J.L."/>
        </authorList>
    </citation>
    <scope>NUCLEOTIDE SEQUENCE [LARGE SCALE GENOMIC DNA]</scope>
    <source>
        <strain evidence="2">race 4</strain>
    </source>
</reference>
<comment type="caution">
    <text evidence="1">The sequence shown here is derived from an EMBL/GenBank/DDBJ whole genome shotgun (WGS) entry which is preliminary data.</text>
</comment>
<protein>
    <submittedName>
        <fullName evidence="1">Uncharacterized protein</fullName>
    </submittedName>
</protein>
<feature type="non-terminal residue" evidence="1">
    <location>
        <position position="1"/>
    </location>
</feature>
<dbReference type="Proteomes" id="UP000005466">
    <property type="component" value="Unassembled WGS sequence"/>
</dbReference>
<gene>
    <name evidence="1" type="ORF">Pgy4_41564</name>
</gene>